<dbReference type="PANTHER" id="PTHR24292:SF54">
    <property type="entry name" value="CYP9F3-RELATED"/>
    <property type="match status" value="1"/>
</dbReference>
<evidence type="ECO:0000256" key="5">
    <source>
        <dbReference type="ARBA" id="ARBA00012109"/>
    </source>
</evidence>
<dbReference type="GO" id="GO:0020037">
    <property type="term" value="F:heme binding"/>
    <property type="evidence" value="ECO:0007669"/>
    <property type="project" value="InterPro"/>
</dbReference>
<dbReference type="OrthoDB" id="2789670at2759"/>
<dbReference type="Proteomes" id="UP000299102">
    <property type="component" value="Unassembled WGS sequence"/>
</dbReference>
<evidence type="ECO:0000256" key="2">
    <source>
        <dbReference type="ARBA" id="ARBA00004174"/>
    </source>
</evidence>
<dbReference type="GO" id="GO:0016712">
    <property type="term" value="F:oxidoreductase activity, acting on paired donors, with incorporation or reduction of molecular oxygen, reduced flavin or flavoprotein as one donor, and incorporation of one atom of oxygen"/>
    <property type="evidence" value="ECO:0007669"/>
    <property type="project" value="UniProtKB-EC"/>
</dbReference>
<comment type="similarity">
    <text evidence="4 16">Belongs to the cytochrome P450 family.</text>
</comment>
<evidence type="ECO:0000256" key="15">
    <source>
        <dbReference type="PIRSR" id="PIRSR602401-1"/>
    </source>
</evidence>
<keyword evidence="19" id="KW-1185">Reference proteome</keyword>
<evidence type="ECO:0000256" key="7">
    <source>
        <dbReference type="ARBA" id="ARBA00022723"/>
    </source>
</evidence>
<keyword evidence="10 16" id="KW-0560">Oxidoreductase</keyword>
<keyword evidence="8" id="KW-0256">Endoplasmic reticulum</keyword>
<evidence type="ECO:0000256" key="10">
    <source>
        <dbReference type="ARBA" id="ARBA00023002"/>
    </source>
</evidence>
<comment type="subcellular location">
    <subcellularLocation>
        <location evidence="3">Endoplasmic reticulum membrane</location>
        <topology evidence="3">Peripheral membrane protein</topology>
    </subcellularLocation>
    <subcellularLocation>
        <location evidence="2">Microsome membrane</location>
        <topology evidence="2">Peripheral membrane protein</topology>
    </subcellularLocation>
</comment>
<gene>
    <name evidence="18" type="primary">CYP6J1</name>
    <name evidence="18" type="ORF">EVAR_65065_1</name>
</gene>
<dbReference type="InterPro" id="IPR050476">
    <property type="entry name" value="Insect_CytP450_Detox"/>
</dbReference>
<dbReference type="PROSITE" id="PS00086">
    <property type="entry name" value="CYTOCHROME_P450"/>
    <property type="match status" value="1"/>
</dbReference>
<keyword evidence="6 15" id="KW-0349">Heme</keyword>
<evidence type="ECO:0000256" key="12">
    <source>
        <dbReference type="ARBA" id="ARBA00023033"/>
    </source>
</evidence>
<dbReference type="InterPro" id="IPR017972">
    <property type="entry name" value="Cyt_P450_CS"/>
</dbReference>
<feature type="chain" id="PRO_5020028929" description="unspecific monooxygenase" evidence="17">
    <location>
        <begin position="17"/>
        <end position="469"/>
    </location>
</feature>
<organism evidence="18 19">
    <name type="scientific">Eumeta variegata</name>
    <name type="common">Bagworm moth</name>
    <name type="synonym">Eumeta japonica</name>
    <dbReference type="NCBI Taxonomy" id="151549"/>
    <lineage>
        <taxon>Eukaryota</taxon>
        <taxon>Metazoa</taxon>
        <taxon>Ecdysozoa</taxon>
        <taxon>Arthropoda</taxon>
        <taxon>Hexapoda</taxon>
        <taxon>Insecta</taxon>
        <taxon>Pterygota</taxon>
        <taxon>Neoptera</taxon>
        <taxon>Endopterygota</taxon>
        <taxon>Lepidoptera</taxon>
        <taxon>Glossata</taxon>
        <taxon>Ditrysia</taxon>
        <taxon>Tineoidea</taxon>
        <taxon>Psychidae</taxon>
        <taxon>Oiketicinae</taxon>
        <taxon>Eumeta</taxon>
    </lineage>
</organism>
<protein>
    <recommendedName>
        <fullName evidence="5">unspecific monooxygenase</fullName>
        <ecNumber evidence="5">1.14.14.1</ecNumber>
    </recommendedName>
</protein>
<accession>A0A4C1ZUE3</accession>
<keyword evidence="12 16" id="KW-0503">Monooxygenase</keyword>
<dbReference type="GO" id="GO:0005789">
    <property type="term" value="C:endoplasmic reticulum membrane"/>
    <property type="evidence" value="ECO:0007669"/>
    <property type="project" value="UniProtKB-SubCell"/>
</dbReference>
<comment type="cofactor">
    <cofactor evidence="1 15">
        <name>heme</name>
        <dbReference type="ChEBI" id="CHEBI:30413"/>
    </cofactor>
</comment>
<keyword evidence="9" id="KW-0492">Microsome</keyword>
<evidence type="ECO:0000256" key="9">
    <source>
        <dbReference type="ARBA" id="ARBA00022848"/>
    </source>
</evidence>
<evidence type="ECO:0000256" key="17">
    <source>
        <dbReference type="SAM" id="SignalP"/>
    </source>
</evidence>
<evidence type="ECO:0000256" key="3">
    <source>
        <dbReference type="ARBA" id="ARBA00004406"/>
    </source>
</evidence>
<evidence type="ECO:0000256" key="13">
    <source>
        <dbReference type="ARBA" id="ARBA00023136"/>
    </source>
</evidence>
<dbReference type="PANTHER" id="PTHR24292">
    <property type="entry name" value="CYTOCHROME P450"/>
    <property type="match status" value="1"/>
</dbReference>
<feature type="binding site" description="axial binding residue" evidence="15">
    <location>
        <position position="413"/>
    </location>
    <ligand>
        <name>heme</name>
        <dbReference type="ChEBI" id="CHEBI:30413"/>
    </ligand>
    <ligandPart>
        <name>Fe</name>
        <dbReference type="ChEBI" id="CHEBI:18248"/>
    </ligandPart>
</feature>
<dbReference type="EMBL" id="BGZK01002101">
    <property type="protein sequence ID" value="GBP90649.1"/>
    <property type="molecule type" value="Genomic_DNA"/>
</dbReference>
<evidence type="ECO:0000256" key="14">
    <source>
        <dbReference type="ARBA" id="ARBA00047827"/>
    </source>
</evidence>
<dbReference type="EC" id="1.14.14.1" evidence="5"/>
<keyword evidence="11 15" id="KW-0408">Iron</keyword>
<keyword evidence="13" id="KW-0472">Membrane</keyword>
<dbReference type="PRINTS" id="PR00463">
    <property type="entry name" value="EP450I"/>
</dbReference>
<dbReference type="PRINTS" id="PR00385">
    <property type="entry name" value="P450"/>
</dbReference>
<evidence type="ECO:0000256" key="4">
    <source>
        <dbReference type="ARBA" id="ARBA00010617"/>
    </source>
</evidence>
<proteinExistence type="inferred from homology"/>
<dbReference type="InterPro" id="IPR036396">
    <property type="entry name" value="Cyt_P450_sf"/>
</dbReference>
<comment type="caution">
    <text evidence="18">The sequence shown here is derived from an EMBL/GenBank/DDBJ whole genome shotgun (WGS) entry which is preliminary data.</text>
</comment>
<evidence type="ECO:0000313" key="19">
    <source>
        <dbReference type="Proteomes" id="UP000299102"/>
    </source>
</evidence>
<dbReference type="STRING" id="151549.A0A4C1ZUE3"/>
<dbReference type="Gene3D" id="1.10.630.10">
    <property type="entry name" value="Cytochrome P450"/>
    <property type="match status" value="1"/>
</dbReference>
<dbReference type="Pfam" id="PF00067">
    <property type="entry name" value="p450"/>
    <property type="match status" value="1"/>
</dbReference>
<evidence type="ECO:0000256" key="1">
    <source>
        <dbReference type="ARBA" id="ARBA00001971"/>
    </source>
</evidence>
<evidence type="ECO:0000256" key="16">
    <source>
        <dbReference type="RuleBase" id="RU000461"/>
    </source>
</evidence>
<dbReference type="SUPFAM" id="SSF48264">
    <property type="entry name" value="Cytochrome P450"/>
    <property type="match status" value="1"/>
</dbReference>
<keyword evidence="7 15" id="KW-0479">Metal-binding</keyword>
<comment type="catalytic activity">
    <reaction evidence="14">
        <text>an organic molecule + reduced [NADPH--hemoprotein reductase] + O2 = an alcohol + oxidized [NADPH--hemoprotein reductase] + H2O + H(+)</text>
        <dbReference type="Rhea" id="RHEA:17149"/>
        <dbReference type="Rhea" id="RHEA-COMP:11964"/>
        <dbReference type="Rhea" id="RHEA-COMP:11965"/>
        <dbReference type="ChEBI" id="CHEBI:15377"/>
        <dbReference type="ChEBI" id="CHEBI:15378"/>
        <dbReference type="ChEBI" id="CHEBI:15379"/>
        <dbReference type="ChEBI" id="CHEBI:30879"/>
        <dbReference type="ChEBI" id="CHEBI:57618"/>
        <dbReference type="ChEBI" id="CHEBI:58210"/>
        <dbReference type="ChEBI" id="CHEBI:142491"/>
        <dbReference type="EC" id="1.14.14.1"/>
    </reaction>
</comment>
<sequence length="469" mass="53913">MYQVALALFCISLFLSHKLFNSIRNYWPKRGVAYDKKSSLFGLSWDLLVGSRTLFELIHDLYNKFPDAPAVGTFSFFTPTLILKDPQNIEVVMTGDFNTFNDRGVDVDVRVDVLNDNVTFMNGIRWKLTRQTMTPLFTAAKLRNMYYIMDKSGRDFVDYVQSKLKEKAIDLLSKFCSASIAASVFGIHTEGSTLDSPFLKMAQKAVQPSIGMTFRLSLVTLFRKLMSILRIRFLELCVELQRKGTLRDAATGYEIEPTDEIMAAQAFFFFIAGVKPSATAMFFALFELAKHPDILDKLHDEVDDLFERCNDNPTYEDVTSMKYLDMVLDESMRIHPAVGSVQRRCTKNGGVLPVSKIHVEKGTFIHIPIHALHRDRKYYPEPEKFVPERFSDEEKRNIVNYTYMPFGEGHRMCLGMRFARLQVKTGLVHLLRHFTVETQNARTKMKFGKLPVQVRPLNIDVQFVPRSPR</sequence>
<reference evidence="18 19" key="1">
    <citation type="journal article" date="2019" name="Commun. Biol.">
        <title>The bagworm genome reveals a unique fibroin gene that provides high tensile strength.</title>
        <authorList>
            <person name="Kono N."/>
            <person name="Nakamura H."/>
            <person name="Ohtoshi R."/>
            <person name="Tomita M."/>
            <person name="Numata K."/>
            <person name="Arakawa K."/>
        </authorList>
    </citation>
    <scope>NUCLEOTIDE SEQUENCE [LARGE SCALE GENOMIC DNA]</scope>
</reference>
<keyword evidence="17" id="KW-0732">Signal</keyword>
<dbReference type="CDD" id="cd11056">
    <property type="entry name" value="CYP6-like"/>
    <property type="match status" value="1"/>
</dbReference>
<evidence type="ECO:0000256" key="6">
    <source>
        <dbReference type="ARBA" id="ARBA00022617"/>
    </source>
</evidence>
<feature type="signal peptide" evidence="17">
    <location>
        <begin position="1"/>
        <end position="16"/>
    </location>
</feature>
<dbReference type="InterPro" id="IPR001128">
    <property type="entry name" value="Cyt_P450"/>
</dbReference>
<dbReference type="InterPro" id="IPR002401">
    <property type="entry name" value="Cyt_P450_E_grp-I"/>
</dbReference>
<dbReference type="GO" id="GO:0005506">
    <property type="term" value="F:iron ion binding"/>
    <property type="evidence" value="ECO:0007669"/>
    <property type="project" value="InterPro"/>
</dbReference>
<evidence type="ECO:0000313" key="18">
    <source>
        <dbReference type="EMBL" id="GBP90649.1"/>
    </source>
</evidence>
<evidence type="ECO:0000256" key="11">
    <source>
        <dbReference type="ARBA" id="ARBA00023004"/>
    </source>
</evidence>
<dbReference type="AlphaFoldDB" id="A0A4C1ZUE3"/>
<evidence type="ECO:0000256" key="8">
    <source>
        <dbReference type="ARBA" id="ARBA00022824"/>
    </source>
</evidence>
<name>A0A4C1ZUE3_EUMVA</name>